<dbReference type="SMART" id="SM00249">
    <property type="entry name" value="PHD"/>
    <property type="match status" value="1"/>
</dbReference>
<dbReference type="GO" id="GO:0005634">
    <property type="term" value="C:nucleus"/>
    <property type="evidence" value="ECO:0007669"/>
    <property type="project" value="UniProtKB-SubCell"/>
</dbReference>
<evidence type="ECO:0000256" key="3">
    <source>
        <dbReference type="ARBA" id="ARBA00022771"/>
    </source>
</evidence>
<dbReference type="PROSITE" id="PS01359">
    <property type="entry name" value="ZF_PHD_1"/>
    <property type="match status" value="1"/>
</dbReference>
<evidence type="ECO:0000256" key="4">
    <source>
        <dbReference type="ARBA" id="ARBA00022833"/>
    </source>
</evidence>
<dbReference type="VEuPathDB" id="FungiDB:SJAG_03945"/>
<evidence type="ECO:0000259" key="8">
    <source>
        <dbReference type="PROSITE" id="PS50016"/>
    </source>
</evidence>
<dbReference type="eggNOG" id="KOG4323">
    <property type="taxonomic scope" value="Eukaryota"/>
</dbReference>
<proteinExistence type="predicted"/>
<dbReference type="SUPFAM" id="SSF57903">
    <property type="entry name" value="FYVE/PHD zinc finger"/>
    <property type="match status" value="1"/>
</dbReference>
<dbReference type="InterPro" id="IPR013083">
    <property type="entry name" value="Znf_RING/FYVE/PHD"/>
</dbReference>
<evidence type="ECO:0000313" key="11">
    <source>
        <dbReference type="Proteomes" id="UP000001744"/>
    </source>
</evidence>
<dbReference type="GeneID" id="7051560"/>
<dbReference type="OrthoDB" id="5863171at2759"/>
<gene>
    <name evidence="10" type="primary">phf2</name>
    <name evidence="9" type="ORF">SJAG_03945</name>
</gene>
<dbReference type="PROSITE" id="PS50016">
    <property type="entry name" value="ZF_PHD_2"/>
    <property type="match status" value="1"/>
</dbReference>
<keyword evidence="3 6" id="KW-0863">Zinc-finger</keyword>
<reference evidence="9 11" key="1">
    <citation type="journal article" date="2011" name="Science">
        <title>Comparative functional genomics of the fission yeasts.</title>
        <authorList>
            <person name="Rhind N."/>
            <person name="Chen Z."/>
            <person name="Yassour M."/>
            <person name="Thompson D.A."/>
            <person name="Haas B.J."/>
            <person name="Habib N."/>
            <person name="Wapinski I."/>
            <person name="Roy S."/>
            <person name="Lin M.F."/>
            <person name="Heiman D.I."/>
            <person name="Young S.K."/>
            <person name="Furuya K."/>
            <person name="Guo Y."/>
            <person name="Pidoux A."/>
            <person name="Chen H.M."/>
            <person name="Robbertse B."/>
            <person name="Goldberg J.M."/>
            <person name="Aoki K."/>
            <person name="Bayne E.H."/>
            <person name="Berlin A.M."/>
            <person name="Desjardins C.A."/>
            <person name="Dobbs E."/>
            <person name="Dukaj L."/>
            <person name="Fan L."/>
            <person name="FitzGerald M.G."/>
            <person name="French C."/>
            <person name="Gujja S."/>
            <person name="Hansen K."/>
            <person name="Keifenheim D."/>
            <person name="Levin J.Z."/>
            <person name="Mosher R.A."/>
            <person name="Mueller C.A."/>
            <person name="Pfiffner J."/>
            <person name="Priest M."/>
            <person name="Russ C."/>
            <person name="Smialowska A."/>
            <person name="Swoboda P."/>
            <person name="Sykes S.M."/>
            <person name="Vaughn M."/>
            <person name="Vengrova S."/>
            <person name="Yoder R."/>
            <person name="Zeng Q."/>
            <person name="Allshire R."/>
            <person name="Baulcombe D."/>
            <person name="Birren B.W."/>
            <person name="Brown W."/>
            <person name="Ekwall K."/>
            <person name="Kellis M."/>
            <person name="Leatherwood J."/>
            <person name="Levin H."/>
            <person name="Margalit H."/>
            <person name="Martienssen R."/>
            <person name="Nieduszynski C.A."/>
            <person name="Spatafora J.W."/>
            <person name="Friedman N."/>
            <person name="Dalgaard J.Z."/>
            <person name="Baumann P."/>
            <person name="Niki H."/>
            <person name="Regev A."/>
            <person name="Nusbaum C."/>
        </authorList>
    </citation>
    <scope>NUCLEOTIDE SEQUENCE [LARGE SCALE GENOMIC DNA]</scope>
    <source>
        <strain evidence="11">yFS275 / FY16936</strain>
    </source>
</reference>
<dbReference type="AlphaFoldDB" id="B6K5H0"/>
<keyword evidence="4" id="KW-0862">Zinc</keyword>
<keyword evidence="5" id="KW-0539">Nucleus</keyword>
<dbReference type="EMBL" id="KE651167">
    <property type="protein sequence ID" value="EEB08774.2"/>
    <property type="molecule type" value="Genomic_DNA"/>
</dbReference>
<evidence type="ECO:0000256" key="7">
    <source>
        <dbReference type="SAM" id="MobiDB-lite"/>
    </source>
</evidence>
<keyword evidence="2" id="KW-0479">Metal-binding</keyword>
<dbReference type="Gene3D" id="3.30.40.10">
    <property type="entry name" value="Zinc/RING finger domain, C3HC4 (zinc finger)"/>
    <property type="match status" value="1"/>
</dbReference>
<dbReference type="GO" id="GO:0033193">
    <property type="term" value="C:Lsd1/2 complex"/>
    <property type="evidence" value="ECO:0007669"/>
    <property type="project" value="EnsemblFungi"/>
</dbReference>
<evidence type="ECO:0000256" key="5">
    <source>
        <dbReference type="ARBA" id="ARBA00023242"/>
    </source>
</evidence>
<dbReference type="JaponicusDB" id="SJAG_03945">
    <property type="gene designation" value="phf2"/>
</dbReference>
<keyword evidence="11" id="KW-1185">Reference proteome</keyword>
<dbReference type="HOGENOM" id="CLU_506376_0_0_1"/>
<dbReference type="GO" id="GO:0031934">
    <property type="term" value="C:mating-type region heterochromatin"/>
    <property type="evidence" value="ECO:0007669"/>
    <property type="project" value="EnsemblFungi"/>
</dbReference>
<dbReference type="GO" id="GO:0033696">
    <property type="term" value="P:heterochromatin boundary formation"/>
    <property type="evidence" value="ECO:0007669"/>
    <property type="project" value="EnsemblFungi"/>
</dbReference>
<dbReference type="GO" id="GO:0005721">
    <property type="term" value="C:pericentric heterochromatin"/>
    <property type="evidence" value="ECO:0007669"/>
    <property type="project" value="EnsemblFungi"/>
</dbReference>
<evidence type="ECO:0000256" key="1">
    <source>
        <dbReference type="ARBA" id="ARBA00004123"/>
    </source>
</evidence>
<dbReference type="OMA" id="FHQLCHE"/>
<dbReference type="CDD" id="cd15502">
    <property type="entry name" value="PHD_Phf1p_Phf2p_like"/>
    <property type="match status" value="1"/>
</dbReference>
<dbReference type="GO" id="GO:0031491">
    <property type="term" value="F:nucleosome binding"/>
    <property type="evidence" value="ECO:0007669"/>
    <property type="project" value="EnsemblFungi"/>
</dbReference>
<dbReference type="InterPro" id="IPR011011">
    <property type="entry name" value="Znf_FYVE_PHD"/>
</dbReference>
<sequence length="537" mass="60553">MTENSYYEGDKLPFEPDSYNFGFDGNRRFDNSLSQSPFLVDSNGQSGSPQDHQVLVNHPFSRLGNQNGIDHDITLPPNFQTFEQQQNASASFNSLTAVASNNLLQQEGRTPNLADTHLVTPEHPVEVGVQSQPVHTSSIPSTNLNNQSQATPVTVAFNAARKRTWPATLAIERSEDGTELYDTINDDFEEHYTFDGIKTKSGRKVHKPSHFDPLKKFPTRRRGPGRRPMVAEALKCSVCQRLHSPYKNRVVFCDGCNTTYHQLCHDPPIPDEFLESTKAEWFCNDCRRKKMKRSLVTGATGKELNLTLAEKKSYLGNLPVSQLVDLLLLCEHYHPDLAVFSPNTLNILNNMNEKSAEPAQTNVPATIDLSQNPPKITTRATKTKQKNQRKTEKANGSPGFPLINSETDVLIMSEEEFLSTYTGTDEAVLQVLEQTTSKLTMDTIYSIIESKFANRRFTRSLVTSSLNRLVRLHRVNREPTTGEYTIDQNFDRLRPTIRRDCAATGPLNFDLSDELAYETSMPNSVHYVELNIRNLQL</sequence>
<dbReference type="RefSeq" id="XP_002175067.2">
    <property type="nucleotide sequence ID" value="XM_002175031.2"/>
</dbReference>
<dbReference type="Proteomes" id="UP000001744">
    <property type="component" value="Unassembled WGS sequence"/>
</dbReference>
<name>B6K5H0_SCHJY</name>
<dbReference type="InterPro" id="IPR019786">
    <property type="entry name" value="Zinc_finger_PHD-type_CS"/>
</dbReference>
<feature type="region of interest" description="Disordered" evidence="7">
    <location>
        <begin position="34"/>
        <end position="53"/>
    </location>
</feature>
<dbReference type="Pfam" id="PF00628">
    <property type="entry name" value="PHD"/>
    <property type="match status" value="1"/>
</dbReference>
<evidence type="ECO:0000313" key="9">
    <source>
        <dbReference type="EMBL" id="EEB08774.2"/>
    </source>
</evidence>
<evidence type="ECO:0000256" key="6">
    <source>
        <dbReference type="PROSITE-ProRule" id="PRU00146"/>
    </source>
</evidence>
<feature type="region of interest" description="Disordered" evidence="7">
    <location>
        <begin position="356"/>
        <end position="399"/>
    </location>
</feature>
<feature type="compositionally biased region" description="Polar residues" evidence="7">
    <location>
        <begin position="356"/>
        <end position="380"/>
    </location>
</feature>
<feature type="region of interest" description="Disordered" evidence="7">
    <location>
        <begin position="201"/>
        <end position="226"/>
    </location>
</feature>
<dbReference type="PANTHER" id="PTHR12628:SF10">
    <property type="entry name" value="HOMEOBOX DOMAIN-CONTAINING PROTEIN"/>
    <property type="match status" value="1"/>
</dbReference>
<comment type="subcellular location">
    <subcellularLocation>
        <location evidence="1">Nucleus</location>
    </subcellularLocation>
</comment>
<dbReference type="PANTHER" id="PTHR12628">
    <property type="entry name" value="POLYCOMB-LIKE TRANSCRIPTION FACTOR"/>
    <property type="match status" value="1"/>
</dbReference>
<dbReference type="STRING" id="402676.B6K5H0"/>
<dbReference type="GO" id="GO:0008270">
    <property type="term" value="F:zinc ion binding"/>
    <property type="evidence" value="ECO:0007669"/>
    <property type="project" value="UniProtKB-KW"/>
</dbReference>
<evidence type="ECO:0000313" key="10">
    <source>
        <dbReference type="JaponicusDB" id="SJAG_03945"/>
    </source>
</evidence>
<evidence type="ECO:0000256" key="2">
    <source>
        <dbReference type="ARBA" id="ARBA00022723"/>
    </source>
</evidence>
<dbReference type="InterPro" id="IPR019787">
    <property type="entry name" value="Znf_PHD-finger"/>
</dbReference>
<feature type="compositionally biased region" description="Polar residues" evidence="7">
    <location>
        <begin position="34"/>
        <end position="51"/>
    </location>
</feature>
<feature type="domain" description="PHD-type" evidence="8">
    <location>
        <begin position="233"/>
        <end position="289"/>
    </location>
</feature>
<accession>B6K5H0</accession>
<protein>
    <submittedName>
        <fullName evidence="9">PHD finger containing protein Phf2</fullName>
    </submittedName>
</protein>
<dbReference type="InterPro" id="IPR001965">
    <property type="entry name" value="Znf_PHD"/>
</dbReference>
<organism evidence="9 11">
    <name type="scientific">Schizosaccharomyces japonicus (strain yFS275 / FY16936)</name>
    <name type="common">Fission yeast</name>
    <dbReference type="NCBI Taxonomy" id="402676"/>
    <lineage>
        <taxon>Eukaryota</taxon>
        <taxon>Fungi</taxon>
        <taxon>Dikarya</taxon>
        <taxon>Ascomycota</taxon>
        <taxon>Taphrinomycotina</taxon>
        <taxon>Schizosaccharomycetes</taxon>
        <taxon>Schizosaccharomycetales</taxon>
        <taxon>Schizosaccharomycetaceae</taxon>
        <taxon>Schizosaccharomyces</taxon>
    </lineage>
</organism>
<dbReference type="GO" id="GO:0140720">
    <property type="term" value="C:subtelomeric heterochromatin"/>
    <property type="evidence" value="ECO:0007669"/>
    <property type="project" value="EnsemblFungi"/>
</dbReference>